<organism evidence="1 2">
    <name type="scientific">Camellia lanceoleosa</name>
    <dbReference type="NCBI Taxonomy" id="1840588"/>
    <lineage>
        <taxon>Eukaryota</taxon>
        <taxon>Viridiplantae</taxon>
        <taxon>Streptophyta</taxon>
        <taxon>Embryophyta</taxon>
        <taxon>Tracheophyta</taxon>
        <taxon>Spermatophyta</taxon>
        <taxon>Magnoliopsida</taxon>
        <taxon>eudicotyledons</taxon>
        <taxon>Gunneridae</taxon>
        <taxon>Pentapetalae</taxon>
        <taxon>asterids</taxon>
        <taxon>Ericales</taxon>
        <taxon>Theaceae</taxon>
        <taxon>Camellia</taxon>
    </lineage>
</organism>
<dbReference type="Proteomes" id="UP001060215">
    <property type="component" value="Chromosome 14"/>
</dbReference>
<evidence type="ECO:0000313" key="2">
    <source>
        <dbReference type="Proteomes" id="UP001060215"/>
    </source>
</evidence>
<proteinExistence type="predicted"/>
<keyword evidence="2" id="KW-1185">Reference proteome</keyword>
<accession>A0ACC0FKR6</accession>
<reference evidence="1 2" key="1">
    <citation type="journal article" date="2022" name="Plant J.">
        <title>Chromosome-level genome of Camellia lanceoleosa provides a valuable resource for understanding genome evolution and self-incompatibility.</title>
        <authorList>
            <person name="Gong W."/>
            <person name="Xiao S."/>
            <person name="Wang L."/>
            <person name="Liao Z."/>
            <person name="Chang Y."/>
            <person name="Mo W."/>
            <person name="Hu G."/>
            <person name="Li W."/>
            <person name="Zhao G."/>
            <person name="Zhu H."/>
            <person name="Hu X."/>
            <person name="Ji K."/>
            <person name="Xiang X."/>
            <person name="Song Q."/>
            <person name="Yuan D."/>
            <person name="Jin S."/>
            <person name="Zhang L."/>
        </authorList>
    </citation>
    <scope>NUCLEOTIDE SEQUENCE [LARGE SCALE GENOMIC DNA]</scope>
    <source>
        <strain evidence="1">SQ_2022a</strain>
    </source>
</reference>
<sequence>MVQFQRKSETLLLLRSYNQLEGPLHQNLGNLSCMRRLLLSTNNFTGTIPDTFSKLKNLTDFRIDRSVLSGKIPDLIGNWTKMKTLHMQGTSMDGPIPSTISQLKNITEL</sequence>
<evidence type="ECO:0000313" key="1">
    <source>
        <dbReference type="EMBL" id="KAI7989310.1"/>
    </source>
</evidence>
<name>A0ACC0FKR6_9ERIC</name>
<comment type="caution">
    <text evidence="1">The sequence shown here is derived from an EMBL/GenBank/DDBJ whole genome shotgun (WGS) entry which is preliminary data.</text>
</comment>
<protein>
    <submittedName>
        <fullName evidence="1">LRR receptor-like serine/threonine-protein kinase</fullName>
    </submittedName>
</protein>
<gene>
    <name evidence="1" type="ORF">LOK49_LG13G00359</name>
</gene>
<dbReference type="EMBL" id="CM045771">
    <property type="protein sequence ID" value="KAI7989310.1"/>
    <property type="molecule type" value="Genomic_DNA"/>
</dbReference>